<proteinExistence type="predicted"/>
<keyword evidence="2" id="KW-0472">Membrane</keyword>
<feature type="transmembrane region" description="Helical" evidence="2">
    <location>
        <begin position="178"/>
        <end position="198"/>
    </location>
</feature>
<feature type="transmembrane region" description="Helical" evidence="2">
    <location>
        <begin position="54"/>
        <end position="75"/>
    </location>
</feature>
<dbReference type="InterPro" id="IPR038765">
    <property type="entry name" value="Papain-like_cys_pep_sf"/>
</dbReference>
<evidence type="ECO:0000256" key="1">
    <source>
        <dbReference type="SAM" id="MobiDB-lite"/>
    </source>
</evidence>
<dbReference type="InterPro" id="IPR002931">
    <property type="entry name" value="Transglutaminase-like"/>
</dbReference>
<keyword evidence="2" id="KW-0812">Transmembrane</keyword>
<dbReference type="GO" id="GO:0035556">
    <property type="term" value="P:intracellular signal transduction"/>
    <property type="evidence" value="ECO:0007669"/>
    <property type="project" value="InterPro"/>
</dbReference>
<dbReference type="PROSITE" id="PS50186">
    <property type="entry name" value="DEP"/>
    <property type="match status" value="1"/>
</dbReference>
<accession>A0A6J6C5U2</accession>
<evidence type="ECO:0000259" key="3">
    <source>
        <dbReference type="PROSITE" id="PS50186"/>
    </source>
</evidence>
<dbReference type="Pfam" id="PF01841">
    <property type="entry name" value="Transglut_core"/>
    <property type="match status" value="1"/>
</dbReference>
<protein>
    <submittedName>
        <fullName evidence="4">Unannotated protein</fullName>
    </submittedName>
</protein>
<reference evidence="4" key="1">
    <citation type="submission" date="2020-05" db="EMBL/GenBank/DDBJ databases">
        <authorList>
            <person name="Chiriac C."/>
            <person name="Salcher M."/>
            <person name="Ghai R."/>
            <person name="Kavagutti S V."/>
        </authorList>
    </citation>
    <scope>NUCLEOTIDE SEQUENCE</scope>
</reference>
<dbReference type="SUPFAM" id="SSF54001">
    <property type="entry name" value="Cysteine proteinases"/>
    <property type="match status" value="1"/>
</dbReference>
<feature type="region of interest" description="Disordered" evidence="1">
    <location>
        <begin position="611"/>
        <end position="633"/>
    </location>
</feature>
<evidence type="ECO:0000256" key="2">
    <source>
        <dbReference type="SAM" id="Phobius"/>
    </source>
</evidence>
<feature type="transmembrane region" description="Helical" evidence="2">
    <location>
        <begin position="676"/>
        <end position="698"/>
    </location>
</feature>
<feature type="transmembrane region" description="Helical" evidence="2">
    <location>
        <begin position="117"/>
        <end position="137"/>
    </location>
</feature>
<organism evidence="4">
    <name type="scientific">freshwater metagenome</name>
    <dbReference type="NCBI Taxonomy" id="449393"/>
    <lineage>
        <taxon>unclassified sequences</taxon>
        <taxon>metagenomes</taxon>
        <taxon>ecological metagenomes</taxon>
    </lineage>
</organism>
<dbReference type="InterPro" id="IPR000591">
    <property type="entry name" value="DEP_dom"/>
</dbReference>
<feature type="domain" description="DEP" evidence="3">
    <location>
        <begin position="404"/>
        <end position="498"/>
    </location>
</feature>
<keyword evidence="2" id="KW-1133">Transmembrane helix</keyword>
<name>A0A6J6C5U2_9ZZZZ</name>
<feature type="transmembrane region" description="Helical" evidence="2">
    <location>
        <begin position="144"/>
        <end position="166"/>
    </location>
</feature>
<feature type="transmembrane region" description="Helical" evidence="2">
    <location>
        <begin position="5"/>
        <end position="23"/>
    </location>
</feature>
<evidence type="ECO:0000313" key="4">
    <source>
        <dbReference type="EMBL" id="CAB4545989.1"/>
    </source>
</evidence>
<feature type="transmembrane region" description="Helical" evidence="2">
    <location>
        <begin position="229"/>
        <end position="249"/>
    </location>
</feature>
<sequence>MKLKVVFASYLAALTALTLLFVWPIYQDTYLLVTALVSLLVGLAIGANQQLRKASLITTTLLTLVAFLVLSLPLANPRALANSESWLSGFFEAITGPIQAWKQIITIELPIGTYHALLAPVLVLYLLTGVLFGSILFGKTSRFWLASFPVLAIVIFAISFGVASVPGDFEFLALQIPLQTPLVSGSLLFIVLVIYLNWGARASRRENLLIRQESLGFTANLLMRKLRRVALAAAVIFLAVSLTATTMQFTGVSNSRTVLRSGVEKLRLLQQQTSPLSSYRKFFSNAELLQSTILTYSSDQAPDRIRIATLPYFNGDTFTVAPAAASDVNDSVFFSRVPADLAVNGTGTTKKLNISLGKLDAIWLPIVNNVKRVTFTGNNSAKLSDSLFINRITGTAAIIPGLSNDSNYQIEYLPLPEVLPADLQKSAASIDLKYVPEDLVNWLAKQTDLAGTDGDTLKLLAQRLRARGFLSHALTEPLTTDVQTVSWVNQVDGLEFTQSTAGHNVSRINQMFKDLNDQEDRVGKRGNLVATAGDDEQFATAIALIATAKGFPARVVLGFRTSQSEDVPGVPSCGEINGTGTCKGANLTAWAEIQGANGDWLALDSTPQFEKPLTLTPPPPGNPKVPTDAGEDSATVLPPGKAIPSTDSNCLKNPEKCKTPPKPWWETAWDFFLANILPVIQGLTVLGILVGPFLLILGMKRRRRRSRRNHESEFARIVGAWEEYVDVAIDFGAPMPRNKTRLELARDSANPDVLTLAELANEMSYGSDEIDSVDMSEEELKDAVAQSWSIFDVELKRLKASVKRTQNIRAKYSLRSFIHAAKPKEQLKKLSSKMRFSQTGNISEGSGLDALWQMILRQLRSPRPKK</sequence>
<feature type="transmembrane region" description="Helical" evidence="2">
    <location>
        <begin position="29"/>
        <end position="47"/>
    </location>
</feature>
<dbReference type="AlphaFoldDB" id="A0A6J6C5U2"/>
<gene>
    <name evidence="4" type="ORF">UFOPK1433_00802</name>
</gene>
<dbReference type="EMBL" id="CAEZSN010000085">
    <property type="protein sequence ID" value="CAB4545989.1"/>
    <property type="molecule type" value="Genomic_DNA"/>
</dbReference>